<evidence type="ECO:0000313" key="2">
    <source>
        <dbReference type="Proteomes" id="UP000059680"/>
    </source>
</evidence>
<reference evidence="1 2" key="2">
    <citation type="journal article" date="2013" name="Plant Cell Physiol.">
        <title>Rice Annotation Project Database (RAP-DB): an integrative and interactive database for rice genomics.</title>
        <authorList>
            <person name="Sakai H."/>
            <person name="Lee S.S."/>
            <person name="Tanaka T."/>
            <person name="Numa H."/>
            <person name="Kim J."/>
            <person name="Kawahara Y."/>
            <person name="Wakimoto H."/>
            <person name="Yang C.C."/>
            <person name="Iwamoto M."/>
            <person name="Abe T."/>
            <person name="Yamada Y."/>
            <person name="Muto A."/>
            <person name="Inokuchi H."/>
            <person name="Ikemura T."/>
            <person name="Matsumoto T."/>
            <person name="Sasaki T."/>
            <person name="Itoh T."/>
        </authorList>
    </citation>
    <scope>NUCLEOTIDE SEQUENCE [LARGE SCALE GENOMIC DNA]</scope>
    <source>
        <strain evidence="2">cv. Nipponbare</strain>
    </source>
</reference>
<evidence type="ECO:0000313" key="1">
    <source>
        <dbReference type="EMBL" id="BAS92828.1"/>
    </source>
</evidence>
<reference evidence="2" key="1">
    <citation type="journal article" date="2005" name="Nature">
        <title>The map-based sequence of the rice genome.</title>
        <authorList>
            <consortium name="International rice genome sequencing project (IRGSP)"/>
            <person name="Matsumoto T."/>
            <person name="Wu J."/>
            <person name="Kanamori H."/>
            <person name="Katayose Y."/>
            <person name="Fujisawa M."/>
            <person name="Namiki N."/>
            <person name="Mizuno H."/>
            <person name="Yamamoto K."/>
            <person name="Antonio B.A."/>
            <person name="Baba T."/>
            <person name="Sakata K."/>
            <person name="Nagamura Y."/>
            <person name="Aoki H."/>
            <person name="Arikawa K."/>
            <person name="Arita K."/>
            <person name="Bito T."/>
            <person name="Chiden Y."/>
            <person name="Fujitsuka N."/>
            <person name="Fukunaka R."/>
            <person name="Hamada M."/>
            <person name="Harada C."/>
            <person name="Hayashi A."/>
            <person name="Hijishita S."/>
            <person name="Honda M."/>
            <person name="Hosokawa S."/>
            <person name="Ichikawa Y."/>
            <person name="Idonuma A."/>
            <person name="Iijima M."/>
            <person name="Ikeda M."/>
            <person name="Ikeno M."/>
            <person name="Ito K."/>
            <person name="Ito S."/>
            <person name="Ito T."/>
            <person name="Ito Y."/>
            <person name="Ito Y."/>
            <person name="Iwabuchi A."/>
            <person name="Kamiya K."/>
            <person name="Karasawa W."/>
            <person name="Kurita K."/>
            <person name="Katagiri S."/>
            <person name="Kikuta A."/>
            <person name="Kobayashi H."/>
            <person name="Kobayashi N."/>
            <person name="Machita K."/>
            <person name="Maehara T."/>
            <person name="Masukawa M."/>
            <person name="Mizubayashi T."/>
            <person name="Mukai Y."/>
            <person name="Nagasaki H."/>
            <person name="Nagata Y."/>
            <person name="Naito S."/>
            <person name="Nakashima M."/>
            <person name="Nakama Y."/>
            <person name="Nakamichi Y."/>
            <person name="Nakamura M."/>
            <person name="Meguro A."/>
            <person name="Negishi M."/>
            <person name="Ohta I."/>
            <person name="Ohta T."/>
            <person name="Okamoto M."/>
            <person name="Ono N."/>
            <person name="Saji S."/>
            <person name="Sakaguchi M."/>
            <person name="Sakai K."/>
            <person name="Shibata M."/>
            <person name="Shimokawa T."/>
            <person name="Song J."/>
            <person name="Takazaki Y."/>
            <person name="Terasawa K."/>
            <person name="Tsugane M."/>
            <person name="Tsuji K."/>
            <person name="Ueda S."/>
            <person name="Waki K."/>
            <person name="Yamagata H."/>
            <person name="Yamamoto M."/>
            <person name="Yamamoto S."/>
            <person name="Yamane H."/>
            <person name="Yoshiki S."/>
            <person name="Yoshihara R."/>
            <person name="Yukawa K."/>
            <person name="Zhong H."/>
            <person name="Yano M."/>
            <person name="Yuan Q."/>
            <person name="Ouyang S."/>
            <person name="Liu J."/>
            <person name="Jones K.M."/>
            <person name="Gansberger K."/>
            <person name="Moffat K."/>
            <person name="Hill J."/>
            <person name="Bera J."/>
            <person name="Fadrosh D."/>
            <person name="Jin S."/>
            <person name="Johri S."/>
            <person name="Kim M."/>
            <person name="Overton L."/>
            <person name="Reardon M."/>
            <person name="Tsitrin T."/>
            <person name="Vuong H."/>
            <person name="Weaver B."/>
            <person name="Ciecko A."/>
            <person name="Tallon L."/>
            <person name="Jackson J."/>
            <person name="Pai G."/>
            <person name="Aken S.V."/>
            <person name="Utterback T."/>
            <person name="Reidmuller S."/>
            <person name="Feldblyum T."/>
            <person name="Hsiao J."/>
            <person name="Zismann V."/>
            <person name="Iobst S."/>
            <person name="de Vazeille A.R."/>
            <person name="Buell C.R."/>
            <person name="Ying K."/>
            <person name="Li Y."/>
            <person name="Lu T."/>
            <person name="Huang Y."/>
            <person name="Zhao Q."/>
            <person name="Feng Q."/>
            <person name="Zhang L."/>
            <person name="Zhu J."/>
            <person name="Weng Q."/>
            <person name="Mu J."/>
            <person name="Lu Y."/>
            <person name="Fan D."/>
            <person name="Liu Y."/>
            <person name="Guan J."/>
            <person name="Zhang Y."/>
            <person name="Yu S."/>
            <person name="Liu X."/>
            <person name="Zhang Y."/>
            <person name="Hong G."/>
            <person name="Han B."/>
            <person name="Choisne N."/>
            <person name="Demange N."/>
            <person name="Orjeda G."/>
            <person name="Samain S."/>
            <person name="Cattolico L."/>
            <person name="Pelletier E."/>
            <person name="Couloux A."/>
            <person name="Segurens B."/>
            <person name="Wincker P."/>
            <person name="D'Hont A."/>
            <person name="Scarpelli C."/>
            <person name="Weissenbach J."/>
            <person name="Salanoubat M."/>
            <person name="Quetier F."/>
            <person name="Yu Y."/>
            <person name="Kim H.R."/>
            <person name="Rambo T."/>
            <person name="Currie J."/>
            <person name="Collura K."/>
            <person name="Luo M."/>
            <person name="Yang T."/>
            <person name="Ammiraju J.S.S."/>
            <person name="Engler F."/>
            <person name="Soderlund C."/>
            <person name="Wing R.A."/>
            <person name="Palmer L.E."/>
            <person name="de la Bastide M."/>
            <person name="Spiegel L."/>
            <person name="Nascimento L."/>
            <person name="Zutavern T."/>
            <person name="O'Shaughnessy A."/>
            <person name="Dike S."/>
            <person name="Dedhia N."/>
            <person name="Preston R."/>
            <person name="Balija V."/>
            <person name="McCombie W.R."/>
            <person name="Chow T."/>
            <person name="Chen H."/>
            <person name="Chung M."/>
            <person name="Chen C."/>
            <person name="Shaw J."/>
            <person name="Wu H."/>
            <person name="Hsiao K."/>
            <person name="Chao Y."/>
            <person name="Chu M."/>
            <person name="Cheng C."/>
            <person name="Hour A."/>
            <person name="Lee P."/>
            <person name="Lin S."/>
            <person name="Lin Y."/>
            <person name="Liou J."/>
            <person name="Liu S."/>
            <person name="Hsing Y."/>
            <person name="Raghuvanshi S."/>
            <person name="Mohanty A."/>
            <person name="Bharti A.K."/>
            <person name="Gaur A."/>
            <person name="Gupta V."/>
            <person name="Kumar D."/>
            <person name="Ravi V."/>
            <person name="Vij S."/>
            <person name="Kapur A."/>
            <person name="Khurana P."/>
            <person name="Khurana P."/>
            <person name="Khurana J.P."/>
            <person name="Tyagi A.K."/>
            <person name="Gaikwad K."/>
            <person name="Singh A."/>
            <person name="Dalal V."/>
            <person name="Srivastava S."/>
            <person name="Dixit A."/>
            <person name="Pal A.K."/>
            <person name="Ghazi I.A."/>
            <person name="Yadav M."/>
            <person name="Pandit A."/>
            <person name="Bhargava A."/>
            <person name="Sureshbabu K."/>
            <person name="Batra K."/>
            <person name="Sharma T.R."/>
            <person name="Mohapatra T."/>
            <person name="Singh N.K."/>
            <person name="Messing J."/>
            <person name="Nelson A.B."/>
            <person name="Fuks G."/>
            <person name="Kavchok S."/>
            <person name="Keizer G."/>
            <person name="Linton E."/>
            <person name="Llaca V."/>
            <person name="Song R."/>
            <person name="Tanyolac B."/>
            <person name="Young S."/>
            <person name="Ho-Il K."/>
            <person name="Hahn J.H."/>
            <person name="Sangsakoo G."/>
            <person name="Vanavichit A."/>
            <person name="de Mattos Luiz.A.T."/>
            <person name="Zimmer P.D."/>
            <person name="Malone G."/>
            <person name="Dellagostin O."/>
            <person name="de Oliveira A.C."/>
            <person name="Bevan M."/>
            <person name="Bancroft I."/>
            <person name="Minx P."/>
            <person name="Cordum H."/>
            <person name="Wilson R."/>
            <person name="Cheng Z."/>
            <person name="Jin W."/>
            <person name="Jiang J."/>
            <person name="Leong S.A."/>
            <person name="Iwama H."/>
            <person name="Gojobori T."/>
            <person name="Itoh T."/>
            <person name="Niimura Y."/>
            <person name="Fujii Y."/>
            <person name="Habara T."/>
            <person name="Sakai H."/>
            <person name="Sato Y."/>
            <person name="Wilson G."/>
            <person name="Kumar K."/>
            <person name="McCouch S."/>
            <person name="Juretic N."/>
            <person name="Hoen D."/>
            <person name="Wright S."/>
            <person name="Bruskiewich R."/>
            <person name="Bureau T."/>
            <person name="Miyao A."/>
            <person name="Hirochika H."/>
            <person name="Nishikawa T."/>
            <person name="Kadowaki K."/>
            <person name="Sugiura M."/>
            <person name="Burr B."/>
            <person name="Sasaki T."/>
        </authorList>
    </citation>
    <scope>NUCLEOTIDE SEQUENCE [LARGE SCALE GENOMIC DNA]</scope>
    <source>
        <strain evidence="2">cv. Nipponbare</strain>
    </source>
</reference>
<proteinExistence type="predicted"/>
<dbReference type="AlphaFoldDB" id="A0A0P0WJG6"/>
<sequence length="198" mass="20465">MPWHATMSPPDTGTGLTASTLYACLGVGPALSTSVDTACTSRVPRLDAANSTMDSSDVAQRLASPACGAASHSARVDLMASAAGEPAGTESWERISGSFSEANGTESARPRGNSAAPAVARVKWSVILEPGKRSFSRKNTLFTVSSFEAEAAELTGLMRSRMAPGIGKVGSAIFQYSSAGDAACRMPHASIIEQRLIV</sequence>
<dbReference type="EMBL" id="AP014961">
    <property type="protein sequence ID" value="BAS92828.1"/>
    <property type="molecule type" value="Genomic_DNA"/>
</dbReference>
<accession>A0A0P0WJG6</accession>
<dbReference type="InParanoid" id="A0A0P0WJG6"/>
<gene>
    <name evidence="1" type="ordered locus">Os05g0215033</name>
    <name evidence="1" type="ORF">OSNPB_050215033</name>
</gene>
<dbReference type="Gramene" id="Os05t0215033-01">
    <property type="protein sequence ID" value="Os05t0215033-01"/>
    <property type="gene ID" value="Os05g0215033"/>
</dbReference>
<protein>
    <submittedName>
        <fullName evidence="1">Os05g0215033 protein</fullName>
    </submittedName>
</protein>
<organism evidence="1 2">
    <name type="scientific">Oryza sativa subsp. japonica</name>
    <name type="common">Rice</name>
    <dbReference type="NCBI Taxonomy" id="39947"/>
    <lineage>
        <taxon>Eukaryota</taxon>
        <taxon>Viridiplantae</taxon>
        <taxon>Streptophyta</taxon>
        <taxon>Embryophyta</taxon>
        <taxon>Tracheophyta</taxon>
        <taxon>Spermatophyta</taxon>
        <taxon>Magnoliopsida</taxon>
        <taxon>Liliopsida</taxon>
        <taxon>Poales</taxon>
        <taxon>Poaceae</taxon>
        <taxon>BOP clade</taxon>
        <taxon>Oryzoideae</taxon>
        <taxon>Oryzeae</taxon>
        <taxon>Oryzinae</taxon>
        <taxon>Oryza</taxon>
        <taxon>Oryza sativa</taxon>
    </lineage>
</organism>
<dbReference type="PaxDb" id="39947-A0A0P0WJG6"/>
<name>A0A0P0WJG6_ORYSJ</name>
<dbReference type="Proteomes" id="UP000059680">
    <property type="component" value="Chromosome 5"/>
</dbReference>
<reference evidence="1 2" key="3">
    <citation type="journal article" date="2013" name="Rice">
        <title>Improvement of the Oryza sativa Nipponbare reference genome using next generation sequence and optical map data.</title>
        <authorList>
            <person name="Kawahara Y."/>
            <person name="de la Bastide M."/>
            <person name="Hamilton J.P."/>
            <person name="Kanamori H."/>
            <person name="McCombie W.R."/>
            <person name="Ouyang S."/>
            <person name="Schwartz D.C."/>
            <person name="Tanaka T."/>
            <person name="Wu J."/>
            <person name="Zhou S."/>
            <person name="Childs K.L."/>
            <person name="Davidson R.M."/>
            <person name="Lin H."/>
            <person name="Quesada-Ocampo L."/>
            <person name="Vaillancourt B."/>
            <person name="Sakai H."/>
            <person name="Lee S.S."/>
            <person name="Kim J."/>
            <person name="Numa H."/>
            <person name="Itoh T."/>
            <person name="Buell C.R."/>
            <person name="Matsumoto T."/>
        </authorList>
    </citation>
    <scope>NUCLEOTIDE SEQUENCE [LARGE SCALE GENOMIC DNA]</scope>
    <source>
        <strain evidence="2">cv. Nipponbare</strain>
    </source>
</reference>
<keyword evidence="2" id="KW-1185">Reference proteome</keyword>